<dbReference type="CDD" id="cd02440">
    <property type="entry name" value="AdoMet_MTases"/>
    <property type="match status" value="1"/>
</dbReference>
<evidence type="ECO:0000256" key="1">
    <source>
        <dbReference type="ARBA" id="ARBA00022490"/>
    </source>
</evidence>
<evidence type="ECO:0000313" key="9">
    <source>
        <dbReference type="Proteomes" id="UP000235881"/>
    </source>
</evidence>
<comment type="similarity">
    <text evidence="6">Belongs to the methyltransferase superfamily. METTL16/RlmF family.</text>
</comment>
<sequence>MSVRKSKAPTSAKPDRPLLHPRNRHSGRYDFPALIAGCPALADFVIVNPYGKQSIDFADPAAVKVFNRALLKQFYGIEHWDIPAGYLCPPVPGRADYLHGLADLLAADNAGSIPRGRQIRALDIGTGANCIYPLIGHCEYGWRFTGSDIDSVALNSAQAIVTANGLSDAIELRQQSDRRHIFHGLLQADERFDLSLCNPPFHASASEATAGSQRKWRNLGKLDPKRKLPVLNFGGQAAELWCEGGEAAFIARLAEESVAVSQQICWFSTLVSKGGNVAPLQARLRRLGAREVQTLDMAQGQKRSRFVAWTFLDVDQRAQWRARRGLQQQV</sequence>
<comment type="caution">
    <text evidence="8">The sequence shown here is derived from an EMBL/GenBank/DDBJ whole genome shotgun (WGS) entry which is preliminary data.</text>
</comment>
<evidence type="ECO:0000256" key="2">
    <source>
        <dbReference type="ARBA" id="ARBA00022552"/>
    </source>
</evidence>
<comment type="catalytic activity">
    <reaction evidence="6">
        <text>adenosine(1618) in 23S rRNA + S-adenosyl-L-methionine = N(6)-methyladenosine(1618) in 23S rRNA + S-adenosyl-L-homocysteine + H(+)</text>
        <dbReference type="Rhea" id="RHEA:16497"/>
        <dbReference type="Rhea" id="RHEA-COMP:10229"/>
        <dbReference type="Rhea" id="RHEA-COMP:10231"/>
        <dbReference type="ChEBI" id="CHEBI:15378"/>
        <dbReference type="ChEBI" id="CHEBI:57856"/>
        <dbReference type="ChEBI" id="CHEBI:59789"/>
        <dbReference type="ChEBI" id="CHEBI:74411"/>
        <dbReference type="ChEBI" id="CHEBI:74449"/>
        <dbReference type="EC" id="2.1.1.181"/>
    </reaction>
</comment>
<dbReference type="SUPFAM" id="SSF53335">
    <property type="entry name" value="S-adenosyl-L-methionine-dependent methyltransferases"/>
    <property type="match status" value="1"/>
</dbReference>
<dbReference type="PANTHER" id="PTHR13393">
    <property type="entry name" value="SAM-DEPENDENT METHYLTRANSFERASE"/>
    <property type="match status" value="1"/>
</dbReference>
<proteinExistence type="inferred from homology"/>
<dbReference type="FunFam" id="3.40.50.150:FF:000045">
    <property type="entry name" value="Ribosomal RNA large subunit methyltransferase F"/>
    <property type="match status" value="1"/>
</dbReference>
<dbReference type="EC" id="2.1.1.181" evidence="6"/>
<keyword evidence="3 6" id="KW-0489">Methyltransferase</keyword>
<comment type="function">
    <text evidence="6">Specifically methylates the adenine in position 1618 of 23S rRNA.</text>
</comment>
<dbReference type="RefSeq" id="WP_102827303.1">
    <property type="nucleotide sequence ID" value="NZ_CP065721.1"/>
</dbReference>
<keyword evidence="1 6" id="KW-0963">Cytoplasm</keyword>
<dbReference type="PANTHER" id="PTHR13393:SF0">
    <property type="entry name" value="RNA N6-ADENOSINE-METHYLTRANSFERASE METTL16"/>
    <property type="match status" value="1"/>
</dbReference>
<evidence type="ECO:0000256" key="7">
    <source>
        <dbReference type="SAM" id="MobiDB-lite"/>
    </source>
</evidence>
<gene>
    <name evidence="6" type="primary">rlmF</name>
    <name evidence="8" type="ORF">CXK95_00410</name>
</gene>
<keyword evidence="4 6" id="KW-0808">Transferase</keyword>
<evidence type="ECO:0000256" key="4">
    <source>
        <dbReference type="ARBA" id="ARBA00022679"/>
    </source>
</evidence>
<comment type="subcellular location">
    <subcellularLocation>
        <location evidence="6">Cytoplasm</location>
    </subcellularLocation>
</comment>
<dbReference type="NCBIfam" id="NF008725">
    <property type="entry name" value="PRK11727.1"/>
    <property type="match status" value="1"/>
</dbReference>
<keyword evidence="9" id="KW-1185">Reference proteome</keyword>
<dbReference type="Pfam" id="PF05971">
    <property type="entry name" value="Methyltransf_10"/>
    <property type="match status" value="1"/>
</dbReference>
<evidence type="ECO:0000256" key="6">
    <source>
        <dbReference type="HAMAP-Rule" id="MF_01848"/>
    </source>
</evidence>
<dbReference type="InterPro" id="IPR029063">
    <property type="entry name" value="SAM-dependent_MTases_sf"/>
</dbReference>
<dbReference type="InterPro" id="IPR016909">
    <property type="entry name" value="rRNA_lsu_MeTfrase_F"/>
</dbReference>
<organism evidence="8 9">
    <name type="scientific">Stutzerimonas degradans</name>
    <dbReference type="NCBI Taxonomy" id="2968968"/>
    <lineage>
        <taxon>Bacteria</taxon>
        <taxon>Pseudomonadati</taxon>
        <taxon>Pseudomonadota</taxon>
        <taxon>Gammaproteobacteria</taxon>
        <taxon>Pseudomonadales</taxon>
        <taxon>Pseudomonadaceae</taxon>
        <taxon>Stutzerimonas</taxon>
    </lineage>
</organism>
<reference evidence="8 9" key="1">
    <citation type="submission" date="2018-01" db="EMBL/GenBank/DDBJ databases">
        <title>Denitrification phenotypes of diverse strains of Pseudomonas stutzeri.</title>
        <authorList>
            <person name="Milligan D.A."/>
            <person name="Bergaust L."/>
            <person name="Bakken L.R."/>
            <person name="Frostegard A."/>
        </authorList>
    </citation>
    <scope>NUCLEOTIDE SEQUENCE [LARGE SCALE GENOMIC DNA]</scope>
    <source>
        <strain evidence="8 9">DSM 50238</strain>
    </source>
</reference>
<evidence type="ECO:0000256" key="5">
    <source>
        <dbReference type="ARBA" id="ARBA00022691"/>
    </source>
</evidence>
<name>A0A8E2QH01_9GAMM</name>
<dbReference type="GO" id="GO:0052907">
    <property type="term" value="F:23S rRNA (adenine(1618)-N(6))-methyltransferase activity"/>
    <property type="evidence" value="ECO:0007669"/>
    <property type="project" value="UniProtKB-EC"/>
</dbReference>
<keyword evidence="2 6" id="KW-0698">rRNA processing</keyword>
<dbReference type="GO" id="GO:0070475">
    <property type="term" value="P:rRNA base methylation"/>
    <property type="evidence" value="ECO:0007669"/>
    <property type="project" value="TreeGrafter"/>
</dbReference>
<evidence type="ECO:0000313" key="8">
    <source>
        <dbReference type="EMBL" id="PNF77790.1"/>
    </source>
</evidence>
<accession>A0A8E2QH01</accession>
<dbReference type="HAMAP" id="MF_01848">
    <property type="entry name" value="23SrRNA_methyltr_F"/>
    <property type="match status" value="1"/>
</dbReference>
<keyword evidence="5 6" id="KW-0949">S-adenosyl-L-methionine</keyword>
<dbReference type="InterPro" id="IPR010286">
    <property type="entry name" value="METTL16/RlmF"/>
</dbReference>
<protein>
    <recommendedName>
        <fullName evidence="6">Ribosomal RNA large subunit methyltransferase F</fullName>
        <ecNumber evidence="6">2.1.1.181</ecNumber>
    </recommendedName>
    <alternativeName>
        <fullName evidence="6">23S rRNA mA1618 methyltransferase</fullName>
    </alternativeName>
    <alternativeName>
        <fullName evidence="6">rRNA adenine N-6-methyltransferase</fullName>
    </alternativeName>
</protein>
<dbReference type="Proteomes" id="UP000235881">
    <property type="component" value="Unassembled WGS sequence"/>
</dbReference>
<dbReference type="PIRSF" id="PIRSF029038">
    <property type="entry name" value="Mtase_YbiN_prd"/>
    <property type="match status" value="1"/>
</dbReference>
<dbReference type="GO" id="GO:0005737">
    <property type="term" value="C:cytoplasm"/>
    <property type="evidence" value="ECO:0007669"/>
    <property type="project" value="UniProtKB-SubCell"/>
</dbReference>
<dbReference type="AlphaFoldDB" id="A0A8E2QH01"/>
<dbReference type="Gene3D" id="3.40.50.150">
    <property type="entry name" value="Vaccinia Virus protein VP39"/>
    <property type="match status" value="1"/>
</dbReference>
<dbReference type="EMBL" id="POUK01000001">
    <property type="protein sequence ID" value="PNF77790.1"/>
    <property type="molecule type" value="Genomic_DNA"/>
</dbReference>
<feature type="region of interest" description="Disordered" evidence="7">
    <location>
        <begin position="1"/>
        <end position="23"/>
    </location>
</feature>
<evidence type="ECO:0000256" key="3">
    <source>
        <dbReference type="ARBA" id="ARBA00022603"/>
    </source>
</evidence>